<dbReference type="GO" id="GO:0043565">
    <property type="term" value="F:sequence-specific DNA binding"/>
    <property type="evidence" value="ECO:0007669"/>
    <property type="project" value="InterPro"/>
</dbReference>
<dbReference type="InterPro" id="IPR002197">
    <property type="entry name" value="HTH_Fis"/>
</dbReference>
<dbReference type="SUPFAM" id="SSF52172">
    <property type="entry name" value="CheY-like"/>
    <property type="match status" value="1"/>
</dbReference>
<keyword evidence="2" id="KW-0067">ATP-binding</keyword>
<feature type="domain" description="Sigma-54 factor interaction" evidence="5">
    <location>
        <begin position="149"/>
        <end position="378"/>
    </location>
</feature>
<proteinExistence type="predicted"/>
<dbReference type="SMART" id="SM00382">
    <property type="entry name" value="AAA"/>
    <property type="match status" value="1"/>
</dbReference>
<dbReference type="Pfam" id="PF00158">
    <property type="entry name" value="Sigma54_activat"/>
    <property type="match status" value="1"/>
</dbReference>
<dbReference type="InterPro" id="IPR058031">
    <property type="entry name" value="AAA_lid_NorR"/>
</dbReference>
<dbReference type="InterPro" id="IPR011006">
    <property type="entry name" value="CheY-like_superfamily"/>
</dbReference>
<dbReference type="PRINTS" id="PR01590">
    <property type="entry name" value="HTHFIS"/>
</dbReference>
<reference evidence="7" key="1">
    <citation type="submission" date="2018-06" db="EMBL/GenBank/DDBJ databases">
        <authorList>
            <person name="Zhirakovskaya E."/>
        </authorList>
    </citation>
    <scope>NUCLEOTIDE SEQUENCE</scope>
</reference>
<dbReference type="InterPro" id="IPR001789">
    <property type="entry name" value="Sig_transdc_resp-reg_receiver"/>
</dbReference>
<dbReference type="Pfam" id="PF02954">
    <property type="entry name" value="HTH_8"/>
    <property type="match status" value="1"/>
</dbReference>
<evidence type="ECO:0000256" key="1">
    <source>
        <dbReference type="ARBA" id="ARBA00022741"/>
    </source>
</evidence>
<dbReference type="PROSITE" id="PS00688">
    <property type="entry name" value="SIGMA54_INTERACT_3"/>
    <property type="match status" value="1"/>
</dbReference>
<dbReference type="PANTHER" id="PTHR32071">
    <property type="entry name" value="TRANSCRIPTIONAL REGULATORY PROTEIN"/>
    <property type="match status" value="1"/>
</dbReference>
<dbReference type="InterPro" id="IPR025944">
    <property type="entry name" value="Sigma_54_int_dom_CS"/>
</dbReference>
<dbReference type="InterPro" id="IPR003593">
    <property type="entry name" value="AAA+_ATPase"/>
</dbReference>
<keyword evidence="3" id="KW-0805">Transcription regulation</keyword>
<dbReference type="PROSITE" id="PS50110">
    <property type="entry name" value="RESPONSE_REGULATORY"/>
    <property type="match status" value="1"/>
</dbReference>
<name>A0A3B0WSV6_9ZZZZ</name>
<dbReference type="Pfam" id="PF25601">
    <property type="entry name" value="AAA_lid_14"/>
    <property type="match status" value="1"/>
</dbReference>
<protein>
    <submittedName>
        <fullName evidence="7">Response regulatory protein</fullName>
    </submittedName>
</protein>
<dbReference type="GO" id="GO:0000160">
    <property type="term" value="P:phosphorelay signal transduction system"/>
    <property type="evidence" value="ECO:0007669"/>
    <property type="project" value="InterPro"/>
</dbReference>
<dbReference type="Gene3D" id="3.40.50.300">
    <property type="entry name" value="P-loop containing nucleotide triphosphate hydrolases"/>
    <property type="match status" value="1"/>
</dbReference>
<dbReference type="CDD" id="cd00009">
    <property type="entry name" value="AAA"/>
    <property type="match status" value="1"/>
</dbReference>
<dbReference type="PANTHER" id="PTHR32071:SF113">
    <property type="entry name" value="ALGINATE BIOSYNTHESIS TRANSCRIPTIONAL REGULATORY PROTEIN ALGB"/>
    <property type="match status" value="1"/>
</dbReference>
<evidence type="ECO:0000256" key="4">
    <source>
        <dbReference type="ARBA" id="ARBA00023163"/>
    </source>
</evidence>
<gene>
    <name evidence="7" type="ORF">MNBD_GAMMA05-1240</name>
</gene>
<feature type="domain" description="Response regulatory" evidence="6">
    <location>
        <begin position="8"/>
        <end position="125"/>
    </location>
</feature>
<evidence type="ECO:0000259" key="6">
    <source>
        <dbReference type="PROSITE" id="PS50110"/>
    </source>
</evidence>
<accession>A0A3B0WSV6</accession>
<dbReference type="SUPFAM" id="SSF52540">
    <property type="entry name" value="P-loop containing nucleoside triphosphate hydrolases"/>
    <property type="match status" value="1"/>
</dbReference>
<keyword evidence="1" id="KW-0547">Nucleotide-binding</keyword>
<dbReference type="EMBL" id="UOFE01000035">
    <property type="protein sequence ID" value="VAW53737.1"/>
    <property type="molecule type" value="Genomic_DNA"/>
</dbReference>
<dbReference type="InterPro" id="IPR014264">
    <property type="entry name" value="PEP-CTERM_resp_reg"/>
</dbReference>
<organism evidence="7">
    <name type="scientific">hydrothermal vent metagenome</name>
    <dbReference type="NCBI Taxonomy" id="652676"/>
    <lineage>
        <taxon>unclassified sequences</taxon>
        <taxon>metagenomes</taxon>
        <taxon>ecological metagenomes</taxon>
    </lineage>
</organism>
<dbReference type="InterPro" id="IPR009057">
    <property type="entry name" value="Homeodomain-like_sf"/>
</dbReference>
<dbReference type="FunFam" id="3.40.50.300:FF:000006">
    <property type="entry name" value="DNA-binding transcriptional regulator NtrC"/>
    <property type="match status" value="1"/>
</dbReference>
<dbReference type="Pfam" id="PF00072">
    <property type="entry name" value="Response_reg"/>
    <property type="match status" value="1"/>
</dbReference>
<dbReference type="NCBIfam" id="TIGR02915">
    <property type="entry name" value="PEP_resp_reg"/>
    <property type="match status" value="1"/>
</dbReference>
<dbReference type="PROSITE" id="PS50045">
    <property type="entry name" value="SIGMA54_INTERACT_4"/>
    <property type="match status" value="1"/>
</dbReference>
<dbReference type="GO" id="GO:0005524">
    <property type="term" value="F:ATP binding"/>
    <property type="evidence" value="ECO:0007669"/>
    <property type="project" value="UniProtKB-KW"/>
</dbReference>
<dbReference type="SMART" id="SM00448">
    <property type="entry name" value="REC"/>
    <property type="match status" value="1"/>
</dbReference>
<evidence type="ECO:0000256" key="2">
    <source>
        <dbReference type="ARBA" id="ARBA00022840"/>
    </source>
</evidence>
<dbReference type="InterPro" id="IPR002078">
    <property type="entry name" value="Sigma_54_int"/>
</dbReference>
<dbReference type="Gene3D" id="3.40.50.2300">
    <property type="match status" value="1"/>
</dbReference>
<dbReference type="Gene3D" id="1.10.8.60">
    <property type="match status" value="1"/>
</dbReference>
<evidence type="ECO:0000256" key="3">
    <source>
        <dbReference type="ARBA" id="ARBA00023015"/>
    </source>
</evidence>
<dbReference type="InterPro" id="IPR027417">
    <property type="entry name" value="P-loop_NTPase"/>
</dbReference>
<dbReference type="AlphaFoldDB" id="A0A3B0WSV6"/>
<evidence type="ECO:0000259" key="5">
    <source>
        <dbReference type="PROSITE" id="PS50045"/>
    </source>
</evidence>
<dbReference type="SUPFAM" id="SSF46689">
    <property type="entry name" value="Homeodomain-like"/>
    <property type="match status" value="1"/>
</dbReference>
<evidence type="ECO:0000313" key="7">
    <source>
        <dbReference type="EMBL" id="VAW53737.1"/>
    </source>
</evidence>
<sequence>MAGNTLKPLLVVEDNPGLQKQLKWSFDGYKVYLAGDRESAITLLKAHQMAVVTMDLGLPPEPANASEGLAALKEILNIAPHTKVIVVTGNDDRKNALEAISLGAYDFYQKPIEPDVLGLIVDRAYQLHEIEEENRRLVADGSDSPLEGIIGASQSILHACRLVEKVGPTSATTLVLGESGTGKELFARALHRLSPRKNKPFVALNCAAIPESLLESELFGYEKGAFTGAVKQTKGKIETAIGGTFFLDEIGDMPMPLQAKMLRFLQERVIERLGGRGTIEVDVRIVCATHRNLDELIEQGGFRQDLFFRISEIVIEIPALRDRDTDTALLAQVFLDKFSEKNGRSFRGFADSARAELDAYDWPGNVRELENRIKRAVVLADGNQILATDLGFSEDSNHMQQLNLRDAREQAERGVIQRALSICNNNVTHAAEALGISRPSLYSLIKKLDMPEPGK</sequence>
<dbReference type="Gene3D" id="1.10.10.60">
    <property type="entry name" value="Homeodomain-like"/>
    <property type="match status" value="1"/>
</dbReference>
<dbReference type="GO" id="GO:0006355">
    <property type="term" value="P:regulation of DNA-templated transcription"/>
    <property type="evidence" value="ECO:0007669"/>
    <property type="project" value="InterPro"/>
</dbReference>
<keyword evidence="4" id="KW-0804">Transcription</keyword>